<accession>A0A4Z0P5R2</accession>
<name>A0A4Z0P5R2_9BACT</name>
<evidence type="ECO:0000313" key="2">
    <source>
        <dbReference type="Proteomes" id="UP000298337"/>
    </source>
</evidence>
<dbReference type="EMBL" id="SRLA01000002">
    <property type="protein sequence ID" value="TGE07724.1"/>
    <property type="molecule type" value="Genomic_DNA"/>
</dbReference>
<protein>
    <submittedName>
        <fullName evidence="1">Uncharacterized protein</fullName>
    </submittedName>
</protein>
<dbReference type="RefSeq" id="WP_135433071.1">
    <property type="nucleotide sequence ID" value="NZ_SRLA01000002.1"/>
</dbReference>
<comment type="caution">
    <text evidence="1">The sequence shown here is derived from an EMBL/GenBank/DDBJ whole genome shotgun (WGS) entry which is preliminary data.</text>
</comment>
<evidence type="ECO:0000313" key="1">
    <source>
        <dbReference type="EMBL" id="TGE07724.1"/>
    </source>
</evidence>
<dbReference type="Proteomes" id="UP000298337">
    <property type="component" value="Unassembled WGS sequence"/>
</dbReference>
<keyword evidence="2" id="KW-1185">Reference proteome</keyword>
<organism evidence="1 2">
    <name type="scientific">Hymenobacter fodinae</name>
    <dbReference type="NCBI Taxonomy" id="2510796"/>
    <lineage>
        <taxon>Bacteria</taxon>
        <taxon>Pseudomonadati</taxon>
        <taxon>Bacteroidota</taxon>
        <taxon>Cytophagia</taxon>
        <taxon>Cytophagales</taxon>
        <taxon>Hymenobacteraceae</taxon>
        <taxon>Hymenobacter</taxon>
    </lineage>
</organism>
<sequence length="111" mass="12430">MCTTPVFYPITAQAPASPAWQSHAELLRQVLAQLDPKERRKILDYISLPPDPPKRKTYSVAQLRQAAQLVAEKAEKHPSRTRAGIRGLVARELGIATVELRYMLARAAELK</sequence>
<dbReference type="AlphaFoldDB" id="A0A4Z0P5R2"/>
<dbReference type="OrthoDB" id="886614at2"/>
<gene>
    <name evidence="1" type="ORF">EU556_08195</name>
</gene>
<proteinExistence type="predicted"/>
<reference evidence="1 2" key="1">
    <citation type="submission" date="2019-04" db="EMBL/GenBank/DDBJ databases">
        <authorList>
            <person name="Feng G."/>
            <person name="Zhang J."/>
            <person name="Zhu H."/>
        </authorList>
    </citation>
    <scope>NUCLEOTIDE SEQUENCE [LARGE SCALE GENOMIC DNA]</scope>
    <source>
        <strain evidence="1 2">92R-1</strain>
    </source>
</reference>